<dbReference type="InterPro" id="IPR025110">
    <property type="entry name" value="AMP-bd_C"/>
</dbReference>
<dbReference type="PANTHER" id="PTHR43767">
    <property type="entry name" value="LONG-CHAIN-FATTY-ACID--COA LIGASE"/>
    <property type="match status" value="1"/>
</dbReference>
<dbReference type="EMBL" id="SOAN01000006">
    <property type="protein sequence ID" value="TDS85434.1"/>
    <property type="molecule type" value="Genomic_DNA"/>
</dbReference>
<dbReference type="Proteomes" id="UP000294506">
    <property type="component" value="Unassembled WGS sequence"/>
</dbReference>
<dbReference type="RefSeq" id="WP_133726288.1">
    <property type="nucleotide sequence ID" value="NZ_SOAN01000006.1"/>
</dbReference>
<dbReference type="InterPro" id="IPR050237">
    <property type="entry name" value="ATP-dep_AMP-bd_enzyme"/>
</dbReference>
<organism evidence="4 5">
    <name type="scientific">Nesterenkonia aurantiaca</name>
    <dbReference type="NCBI Taxonomy" id="1436010"/>
    <lineage>
        <taxon>Bacteria</taxon>
        <taxon>Bacillati</taxon>
        <taxon>Actinomycetota</taxon>
        <taxon>Actinomycetes</taxon>
        <taxon>Micrococcales</taxon>
        <taxon>Micrococcaceae</taxon>
        <taxon>Nesterenkonia</taxon>
    </lineage>
</organism>
<gene>
    <name evidence="4" type="ORF">EV640_10681</name>
</gene>
<dbReference type="AlphaFoldDB" id="A0A4R7G281"/>
<comment type="caution">
    <text evidence="4">The sequence shown here is derived from an EMBL/GenBank/DDBJ whole genome shotgun (WGS) entry which is preliminary data.</text>
</comment>
<feature type="compositionally biased region" description="Polar residues" evidence="1">
    <location>
        <begin position="1"/>
        <end position="10"/>
    </location>
</feature>
<name>A0A4R7G281_9MICC</name>
<feature type="domain" description="AMP-dependent synthetase/ligase" evidence="2">
    <location>
        <begin position="67"/>
        <end position="282"/>
    </location>
</feature>
<keyword evidence="4" id="KW-0436">Ligase</keyword>
<dbReference type="InterPro" id="IPR020845">
    <property type="entry name" value="AMP-binding_CS"/>
</dbReference>
<dbReference type="Gene3D" id="3.30.300.30">
    <property type="match status" value="1"/>
</dbReference>
<dbReference type="Pfam" id="PF13193">
    <property type="entry name" value="AMP-binding_C"/>
    <property type="match status" value="1"/>
</dbReference>
<evidence type="ECO:0000256" key="1">
    <source>
        <dbReference type="SAM" id="MobiDB-lite"/>
    </source>
</evidence>
<evidence type="ECO:0000259" key="2">
    <source>
        <dbReference type="Pfam" id="PF00501"/>
    </source>
</evidence>
<feature type="region of interest" description="Disordered" evidence="1">
    <location>
        <begin position="1"/>
        <end position="21"/>
    </location>
</feature>
<accession>A0A4R7G281</accession>
<evidence type="ECO:0000313" key="4">
    <source>
        <dbReference type="EMBL" id="TDS85434.1"/>
    </source>
</evidence>
<dbReference type="InterPro" id="IPR045851">
    <property type="entry name" value="AMP-bd_C_sf"/>
</dbReference>
<dbReference type="GO" id="GO:0016878">
    <property type="term" value="F:acid-thiol ligase activity"/>
    <property type="evidence" value="ECO:0007669"/>
    <property type="project" value="UniProtKB-ARBA"/>
</dbReference>
<sequence length="434" mass="44839">MTETSRTTAAAQVPETAPPNDSWVTAALSALDAALGSPANIGTNLHKDAQPADLSTGAEPAAPPLEFQPAAATGIPSWTSRHDVPPELAAVIVRTSGSTGTPKQTLLPAAALHASVAATAEALGGHGQWLLTLQPSYVAGLAVLARSLAAGTAPEPLLQHTTDPSAFTGAASRLTAERRYVSLVPTQLQRLLDHAPQDAALAAALVRFDAILLGGGAAAPELLERAATHGLTVVRTYGMSETCGGCVYDGRPLPGVRLETQGSADPGAGRVQISGPMVAAGYLEDADLTAAHFDISPESGQPRFLTDDLGEVRTDASGQMLRIAGRADDVINTGGIKVSAERVRSVLLEHPQVREAFVGPVPDPDWGQTISAAVVLTGRPGAEVIHQELQQLVRGSLGRTATPKRVLILPELPLLVSGKPDRQTLLRLLGAPPS</sequence>
<evidence type="ECO:0000313" key="5">
    <source>
        <dbReference type="Proteomes" id="UP000294506"/>
    </source>
</evidence>
<reference evidence="4 5" key="1">
    <citation type="submission" date="2019-03" db="EMBL/GenBank/DDBJ databases">
        <title>Genomic Encyclopedia of Type Strains, Phase III (KMG-III): the genomes of soil and plant-associated and newly described type strains.</title>
        <authorList>
            <person name="Whitman W."/>
        </authorList>
    </citation>
    <scope>NUCLEOTIDE SEQUENCE [LARGE SCALE GENOMIC DNA]</scope>
    <source>
        <strain evidence="4 5">DSM 27373</strain>
    </source>
</reference>
<evidence type="ECO:0000259" key="3">
    <source>
        <dbReference type="Pfam" id="PF13193"/>
    </source>
</evidence>
<feature type="domain" description="AMP-binding enzyme C-terminal" evidence="3">
    <location>
        <begin position="345"/>
        <end position="419"/>
    </location>
</feature>
<proteinExistence type="predicted"/>
<dbReference type="PANTHER" id="PTHR43767:SF1">
    <property type="entry name" value="NONRIBOSOMAL PEPTIDE SYNTHASE PES1 (EUROFUNG)-RELATED"/>
    <property type="match status" value="1"/>
</dbReference>
<keyword evidence="5" id="KW-1185">Reference proteome</keyword>
<dbReference type="SUPFAM" id="SSF56801">
    <property type="entry name" value="Acetyl-CoA synthetase-like"/>
    <property type="match status" value="1"/>
</dbReference>
<dbReference type="PROSITE" id="PS00455">
    <property type="entry name" value="AMP_BINDING"/>
    <property type="match status" value="1"/>
</dbReference>
<protein>
    <submittedName>
        <fullName evidence="4">O-succinylbenzoic acid--CoA ligase</fullName>
    </submittedName>
</protein>
<feature type="region of interest" description="Disordered" evidence="1">
    <location>
        <begin position="42"/>
        <end position="64"/>
    </location>
</feature>
<dbReference type="Gene3D" id="3.40.50.12780">
    <property type="entry name" value="N-terminal domain of ligase-like"/>
    <property type="match status" value="1"/>
</dbReference>
<dbReference type="InterPro" id="IPR042099">
    <property type="entry name" value="ANL_N_sf"/>
</dbReference>
<dbReference type="Pfam" id="PF00501">
    <property type="entry name" value="AMP-binding"/>
    <property type="match status" value="1"/>
</dbReference>
<dbReference type="InterPro" id="IPR000873">
    <property type="entry name" value="AMP-dep_synth/lig_dom"/>
</dbReference>